<keyword evidence="3" id="KW-0547">Nucleotide-binding</keyword>
<protein>
    <submittedName>
        <fullName evidence="6">Multidrug ABC transporter ATP-binding protein</fullName>
    </submittedName>
</protein>
<gene>
    <name evidence="6" type="ORF">A6E15_06040</name>
</gene>
<evidence type="ECO:0000256" key="1">
    <source>
        <dbReference type="ARBA" id="ARBA00005417"/>
    </source>
</evidence>
<keyword evidence="2" id="KW-0813">Transport</keyword>
<dbReference type="Pfam" id="PF00005">
    <property type="entry name" value="ABC_tran"/>
    <property type="match status" value="1"/>
</dbReference>
<keyword evidence="4 6" id="KW-0067">ATP-binding</keyword>
<comment type="similarity">
    <text evidence="1">Belongs to the ABC transporter superfamily.</text>
</comment>
<dbReference type="SMART" id="SM00382">
    <property type="entry name" value="AAA"/>
    <property type="match status" value="1"/>
</dbReference>
<organism evidence="6 7">
    <name type="scientific">Natrinema saccharevitans</name>
    <dbReference type="NCBI Taxonomy" id="301967"/>
    <lineage>
        <taxon>Archaea</taxon>
        <taxon>Methanobacteriati</taxon>
        <taxon>Methanobacteriota</taxon>
        <taxon>Stenosarchaea group</taxon>
        <taxon>Halobacteria</taxon>
        <taxon>Halobacteriales</taxon>
        <taxon>Natrialbaceae</taxon>
        <taxon>Natrinema</taxon>
    </lineage>
</organism>
<dbReference type="PANTHER" id="PTHR43335:SF2">
    <property type="entry name" value="ABC TRANSPORTER, ATP-BINDING PROTEIN"/>
    <property type="match status" value="1"/>
</dbReference>
<dbReference type="EMBL" id="LWLN01000001">
    <property type="protein sequence ID" value="OLZ40578.1"/>
    <property type="molecule type" value="Genomic_DNA"/>
</dbReference>
<dbReference type="RefSeq" id="WP_076144752.1">
    <property type="nucleotide sequence ID" value="NZ_LWLN01000001.1"/>
</dbReference>
<dbReference type="Gene3D" id="3.40.50.300">
    <property type="entry name" value="P-loop containing nucleotide triphosphate hydrolases"/>
    <property type="match status" value="1"/>
</dbReference>
<dbReference type="InterPro" id="IPR027417">
    <property type="entry name" value="P-loop_NTPase"/>
</dbReference>
<dbReference type="AlphaFoldDB" id="A0A1S8AUJ8"/>
<dbReference type="Proteomes" id="UP000189370">
    <property type="component" value="Unassembled WGS sequence"/>
</dbReference>
<dbReference type="SUPFAM" id="SSF52540">
    <property type="entry name" value="P-loop containing nucleoside triphosphate hydrolases"/>
    <property type="match status" value="1"/>
</dbReference>
<proteinExistence type="inferred from homology"/>
<dbReference type="InterPro" id="IPR003593">
    <property type="entry name" value="AAA+_ATPase"/>
</dbReference>
<keyword evidence="7" id="KW-1185">Reference proteome</keyword>
<dbReference type="GO" id="GO:0016887">
    <property type="term" value="F:ATP hydrolysis activity"/>
    <property type="evidence" value="ECO:0007669"/>
    <property type="project" value="InterPro"/>
</dbReference>
<comment type="caution">
    <text evidence="6">The sequence shown here is derived from an EMBL/GenBank/DDBJ whole genome shotgun (WGS) entry which is preliminary data.</text>
</comment>
<dbReference type="PROSITE" id="PS50893">
    <property type="entry name" value="ABC_TRANSPORTER_2"/>
    <property type="match status" value="1"/>
</dbReference>
<evidence type="ECO:0000256" key="4">
    <source>
        <dbReference type="ARBA" id="ARBA00022840"/>
    </source>
</evidence>
<evidence type="ECO:0000313" key="6">
    <source>
        <dbReference type="EMBL" id="OLZ40578.1"/>
    </source>
</evidence>
<accession>A0A1S8AUJ8</accession>
<dbReference type="CDD" id="cd03230">
    <property type="entry name" value="ABC_DR_subfamily_A"/>
    <property type="match status" value="1"/>
</dbReference>
<dbReference type="PANTHER" id="PTHR43335">
    <property type="entry name" value="ABC TRANSPORTER, ATP-BINDING PROTEIN"/>
    <property type="match status" value="1"/>
</dbReference>
<reference evidence="7" key="1">
    <citation type="submission" date="2016-04" db="EMBL/GenBank/DDBJ databases">
        <authorList>
            <person name="Chen S.-C."/>
            <person name="Lai M.-C."/>
        </authorList>
    </citation>
    <scope>NUCLEOTIDE SEQUENCE [LARGE SCALE GENOMIC DNA]</scope>
    <source>
        <strain evidence="7">AB14</strain>
    </source>
</reference>
<evidence type="ECO:0000256" key="3">
    <source>
        <dbReference type="ARBA" id="ARBA00022741"/>
    </source>
</evidence>
<evidence type="ECO:0000256" key="2">
    <source>
        <dbReference type="ARBA" id="ARBA00022448"/>
    </source>
</evidence>
<dbReference type="OrthoDB" id="40048at2157"/>
<dbReference type="STRING" id="301967.A6E15_06040"/>
<evidence type="ECO:0000259" key="5">
    <source>
        <dbReference type="PROSITE" id="PS50893"/>
    </source>
</evidence>
<dbReference type="GO" id="GO:0005524">
    <property type="term" value="F:ATP binding"/>
    <property type="evidence" value="ECO:0007669"/>
    <property type="project" value="UniProtKB-KW"/>
</dbReference>
<dbReference type="InterPro" id="IPR003439">
    <property type="entry name" value="ABC_transporter-like_ATP-bd"/>
</dbReference>
<feature type="domain" description="ABC transporter" evidence="5">
    <location>
        <begin position="8"/>
        <end position="227"/>
    </location>
</feature>
<evidence type="ECO:0000313" key="7">
    <source>
        <dbReference type="Proteomes" id="UP000189370"/>
    </source>
</evidence>
<sequence>MTTDPPLLEASNVEFAYGDVTILQDVSLPIRSGAVTALIGPNGTGKTTLLRTLAGLQEPTGGSVAYHGPEAAREIGYLPQHPEFRPGFTVLETLAFYASLVGGGRDEARAQLERVGLEDAATRRVEALSGGMTRLVGIAQATIGDPPLVALDEPASGLDPGMSKHVFAVADELAAAGTAVVVSSHDLELVERTADQVVVLDDGTVVERGAPTVLCDRLGVESLEDVYESSITGDLSRVRVQGETA</sequence>
<name>A0A1S8AUJ8_9EURY</name>